<name>A0A7S4AQ39_9STRA</name>
<feature type="compositionally biased region" description="Low complexity" evidence="1">
    <location>
        <begin position="300"/>
        <end position="311"/>
    </location>
</feature>
<feature type="compositionally biased region" description="Low complexity" evidence="1">
    <location>
        <begin position="268"/>
        <end position="279"/>
    </location>
</feature>
<evidence type="ECO:0000259" key="2">
    <source>
        <dbReference type="PROSITE" id="PS50011"/>
    </source>
</evidence>
<organism evidence="3">
    <name type="scientific">Pseudo-nitzschia australis</name>
    <dbReference type="NCBI Taxonomy" id="44445"/>
    <lineage>
        <taxon>Eukaryota</taxon>
        <taxon>Sar</taxon>
        <taxon>Stramenopiles</taxon>
        <taxon>Ochrophyta</taxon>
        <taxon>Bacillariophyta</taxon>
        <taxon>Bacillariophyceae</taxon>
        <taxon>Bacillariophycidae</taxon>
        <taxon>Bacillariales</taxon>
        <taxon>Bacillariaceae</taxon>
        <taxon>Pseudo-nitzschia</taxon>
    </lineage>
</organism>
<dbReference type="Pfam" id="PF00069">
    <property type="entry name" value="Pkinase"/>
    <property type="match status" value="1"/>
</dbReference>
<protein>
    <recommendedName>
        <fullName evidence="2">Protein kinase domain-containing protein</fullName>
    </recommendedName>
</protein>
<dbReference type="GO" id="GO:0007165">
    <property type="term" value="P:signal transduction"/>
    <property type="evidence" value="ECO:0007669"/>
    <property type="project" value="TreeGrafter"/>
</dbReference>
<dbReference type="EMBL" id="HBIX01023139">
    <property type="protein sequence ID" value="CAE0723286.1"/>
    <property type="molecule type" value="Transcribed_RNA"/>
</dbReference>
<feature type="compositionally biased region" description="Polar residues" evidence="1">
    <location>
        <begin position="147"/>
        <end position="157"/>
    </location>
</feature>
<feature type="compositionally biased region" description="Polar residues" evidence="1">
    <location>
        <begin position="281"/>
        <end position="299"/>
    </location>
</feature>
<dbReference type="PANTHER" id="PTHR23257:SF958">
    <property type="entry name" value="SERINE_THREONINE-PROTEIN KINASE WNK4"/>
    <property type="match status" value="1"/>
</dbReference>
<accession>A0A7S4AQ39</accession>
<feature type="compositionally biased region" description="Low complexity" evidence="1">
    <location>
        <begin position="26"/>
        <end position="38"/>
    </location>
</feature>
<dbReference type="SUPFAM" id="SSF56112">
    <property type="entry name" value="Protein kinase-like (PK-like)"/>
    <property type="match status" value="1"/>
</dbReference>
<dbReference type="GO" id="GO:0005524">
    <property type="term" value="F:ATP binding"/>
    <property type="evidence" value="ECO:0007669"/>
    <property type="project" value="InterPro"/>
</dbReference>
<dbReference type="PANTHER" id="PTHR23257">
    <property type="entry name" value="SERINE-THREONINE PROTEIN KINASE"/>
    <property type="match status" value="1"/>
</dbReference>
<dbReference type="InterPro" id="IPR050167">
    <property type="entry name" value="Ser_Thr_protein_kinase"/>
</dbReference>
<feature type="region of interest" description="Disordered" evidence="1">
    <location>
        <begin position="872"/>
        <end position="893"/>
    </location>
</feature>
<proteinExistence type="predicted"/>
<feature type="compositionally biased region" description="Basic and acidic residues" evidence="1">
    <location>
        <begin position="872"/>
        <end position="887"/>
    </location>
</feature>
<dbReference type="GO" id="GO:0005737">
    <property type="term" value="C:cytoplasm"/>
    <property type="evidence" value="ECO:0007669"/>
    <property type="project" value="TreeGrafter"/>
</dbReference>
<feature type="compositionally biased region" description="Polar residues" evidence="1">
    <location>
        <begin position="66"/>
        <end position="84"/>
    </location>
</feature>
<dbReference type="AlphaFoldDB" id="A0A7S4AQ39"/>
<dbReference type="InterPro" id="IPR011009">
    <property type="entry name" value="Kinase-like_dom_sf"/>
</dbReference>
<reference evidence="3" key="1">
    <citation type="submission" date="2021-01" db="EMBL/GenBank/DDBJ databases">
        <authorList>
            <person name="Corre E."/>
            <person name="Pelletier E."/>
            <person name="Niang G."/>
            <person name="Scheremetjew M."/>
            <person name="Finn R."/>
            <person name="Kale V."/>
            <person name="Holt S."/>
            <person name="Cochrane G."/>
            <person name="Meng A."/>
            <person name="Brown T."/>
            <person name="Cohen L."/>
        </authorList>
    </citation>
    <scope>NUCLEOTIDE SEQUENCE</scope>
    <source>
        <strain evidence="3">10249 10 AB</strain>
    </source>
</reference>
<feature type="compositionally biased region" description="Basic residues" evidence="1">
    <location>
        <begin position="131"/>
        <end position="140"/>
    </location>
</feature>
<gene>
    <name evidence="3" type="ORF">PAUS00366_LOCUS16042</name>
</gene>
<feature type="compositionally biased region" description="Polar residues" evidence="1">
    <location>
        <begin position="254"/>
        <end position="267"/>
    </location>
</feature>
<feature type="region of interest" description="Disordered" evidence="1">
    <location>
        <begin position="1"/>
        <end position="311"/>
    </location>
</feature>
<dbReference type="PROSITE" id="PS50011">
    <property type="entry name" value="PROTEIN_KINASE_DOM"/>
    <property type="match status" value="1"/>
</dbReference>
<dbReference type="Gene3D" id="1.10.510.10">
    <property type="entry name" value="Transferase(Phosphotransferase) domain 1"/>
    <property type="match status" value="1"/>
</dbReference>
<dbReference type="GO" id="GO:0004672">
    <property type="term" value="F:protein kinase activity"/>
    <property type="evidence" value="ECO:0007669"/>
    <property type="project" value="InterPro"/>
</dbReference>
<feature type="compositionally biased region" description="Basic and acidic residues" evidence="1">
    <location>
        <begin position="88"/>
        <end position="98"/>
    </location>
</feature>
<feature type="compositionally biased region" description="Low complexity" evidence="1">
    <location>
        <begin position="227"/>
        <end position="245"/>
    </location>
</feature>
<feature type="region of interest" description="Disordered" evidence="1">
    <location>
        <begin position="413"/>
        <end position="437"/>
    </location>
</feature>
<dbReference type="InterPro" id="IPR000719">
    <property type="entry name" value="Prot_kinase_dom"/>
</dbReference>
<evidence type="ECO:0000313" key="3">
    <source>
        <dbReference type="EMBL" id="CAE0723286.1"/>
    </source>
</evidence>
<feature type="compositionally biased region" description="Low complexity" evidence="1">
    <location>
        <begin position="181"/>
        <end position="198"/>
    </location>
</feature>
<evidence type="ECO:0000256" key="1">
    <source>
        <dbReference type="SAM" id="MobiDB-lite"/>
    </source>
</evidence>
<sequence length="893" mass="100301">MFSFFDTAESQGNSGNSDFDAIIGNSFSSSSTSSLGISPYDSSKDDDDACFEEVQQGFLRREPHYNDTNNQMKATPKTLFSGTGNANNDDHYHHDRNNSDSNSSTEELRSRRAMIMESTALPPRNNASREKYRRRTRSSSRRSSSSNINNMSPQSLPSEDYEGGGENKNIQRPFSMRRRSSQQPSRSISSSYNRQYSPQGTKQPSAESFEGYSIENRGNPHHCNNVLDYSSPELSSESSPDSSPSRLVTDMYKLQQNDNSSSQEQRFSSPRSSLPSKSRNGVESPTSFNSPYSPSLNVTKSPLNRSPSSSKLSISKAKLLKTSMSWCLLGSLIGMAMISISGMVLLTNRAVPMLDSQEVFVPTLPDRFDDSGLRGKKVLGRMWDISTTNIEDTISSMTDLGTMISNEKKQRIGNHAGVPARDGVARDKQSKKRDKFKRGTTVLPQRLQLRTPPSISIHQEPKFDLVDPNLYVTSSSFNKDAKFDSVPRIVVLDPSVTRVARKIETYPADFSDNTQLYGILPSDDERLDKMEMRDPYSKNECVPMQEWQTTYQPSCNGMHELALQTLGASTGQKGNEFKPKRGELEGLDASLFGTKGFWRYAWKLVIGHYDNRKGEEDTIVFKNLKYEHNFEDAHFEHDRIDAIAMERLTSSPHVINIFGFCGHSVLTEYAGGKRLGQLADKSKKTPLKRLEIARDIANGLADVHGIDGDGNTTFVHLDINPANVVSVNNTLKLNDFNIGIIRQWNTTSNEACGFPTQYPNPQWRSPEEARSEQHLTEKVDIFSLGHIFFRLICGHEPWNKLEPGGRPTKEEVNEKVQRGDLPFIPDHITNSDDPEIIAVRNVMLKCYSFDPTQRPSARNIANALDRALKDLQRKHLNRASDSKNKSESKKKRV</sequence>
<feature type="compositionally biased region" description="Polar residues" evidence="1">
    <location>
        <begin position="8"/>
        <end position="17"/>
    </location>
</feature>
<feature type="domain" description="Protein kinase" evidence="2">
    <location>
        <begin position="584"/>
        <end position="868"/>
    </location>
</feature>